<gene>
    <name evidence="2" type="ORF">GQN54_12145</name>
</gene>
<evidence type="ECO:0000256" key="1">
    <source>
        <dbReference type="SAM" id="Phobius"/>
    </source>
</evidence>
<evidence type="ECO:0000313" key="2">
    <source>
        <dbReference type="EMBL" id="NBG66869.1"/>
    </source>
</evidence>
<dbReference type="Proteomes" id="UP000470771">
    <property type="component" value="Unassembled WGS sequence"/>
</dbReference>
<keyword evidence="1" id="KW-0812">Transmembrane</keyword>
<comment type="caution">
    <text evidence="2">The sequence shown here is derived from an EMBL/GenBank/DDBJ whole genome shotgun (WGS) entry which is preliminary data.</text>
</comment>
<organism evidence="2 3">
    <name type="scientific">Acidiluteibacter ferrifornacis</name>
    <dbReference type="NCBI Taxonomy" id="2692424"/>
    <lineage>
        <taxon>Bacteria</taxon>
        <taxon>Pseudomonadati</taxon>
        <taxon>Bacteroidota</taxon>
        <taxon>Flavobacteriia</taxon>
        <taxon>Flavobacteriales</taxon>
        <taxon>Cryomorphaceae</taxon>
        <taxon>Acidiluteibacter</taxon>
    </lineage>
</organism>
<reference evidence="2 3" key="1">
    <citation type="submission" date="2019-12" db="EMBL/GenBank/DDBJ databases">
        <authorList>
            <person name="Zhao J."/>
        </authorList>
    </citation>
    <scope>NUCLEOTIDE SEQUENCE [LARGE SCALE GENOMIC DNA]</scope>
    <source>
        <strain evidence="2 3">S-15</strain>
    </source>
</reference>
<protein>
    <submittedName>
        <fullName evidence="2">FUSC family protein</fullName>
    </submittedName>
</protein>
<keyword evidence="3" id="KW-1185">Reference proteome</keyword>
<dbReference type="RefSeq" id="WP_160633827.1">
    <property type="nucleotide sequence ID" value="NZ_WWNE01000012.1"/>
</dbReference>
<evidence type="ECO:0000313" key="3">
    <source>
        <dbReference type="Proteomes" id="UP000470771"/>
    </source>
</evidence>
<sequence>MTNKEIESYTDEELLAKQKQFKKYAVGNALLIGVFIGVAIYSAVKNGFGFATVFPLIFVYFMVKNSKKSKAIDDAIKNRGLK</sequence>
<keyword evidence="1" id="KW-0472">Membrane</keyword>
<proteinExistence type="predicted"/>
<dbReference type="AlphaFoldDB" id="A0A6N9NLY3"/>
<keyword evidence="1" id="KW-1133">Transmembrane helix</keyword>
<accession>A0A6N9NLY3</accession>
<name>A0A6N9NLY3_9FLAO</name>
<dbReference type="EMBL" id="WWNE01000012">
    <property type="protein sequence ID" value="NBG66869.1"/>
    <property type="molecule type" value="Genomic_DNA"/>
</dbReference>
<feature type="transmembrane region" description="Helical" evidence="1">
    <location>
        <begin position="24"/>
        <end position="41"/>
    </location>
</feature>
<feature type="transmembrane region" description="Helical" evidence="1">
    <location>
        <begin position="47"/>
        <end position="63"/>
    </location>
</feature>